<dbReference type="PANTHER" id="PTHR42743:SF10">
    <property type="entry name" value="D-ALANINE AMINOTRANSFERASE"/>
    <property type="match status" value="1"/>
</dbReference>
<organism evidence="7 8">
    <name type="scientific">Alicyclobacillus cellulosilyticus</name>
    <dbReference type="NCBI Taxonomy" id="1003997"/>
    <lineage>
        <taxon>Bacteria</taxon>
        <taxon>Bacillati</taxon>
        <taxon>Bacillota</taxon>
        <taxon>Bacilli</taxon>
        <taxon>Bacillales</taxon>
        <taxon>Alicyclobacillaceae</taxon>
        <taxon>Alicyclobacillus</taxon>
    </lineage>
</organism>
<reference evidence="7" key="2">
    <citation type="submission" date="2020-09" db="EMBL/GenBank/DDBJ databases">
        <authorList>
            <person name="Sun Q."/>
            <person name="Ohkuma M."/>
        </authorList>
    </citation>
    <scope>NUCLEOTIDE SEQUENCE</scope>
    <source>
        <strain evidence="7">JCM 18487</strain>
    </source>
</reference>
<dbReference type="Pfam" id="PF01063">
    <property type="entry name" value="Aminotran_4"/>
    <property type="match status" value="1"/>
</dbReference>
<evidence type="ECO:0000256" key="5">
    <source>
        <dbReference type="RuleBase" id="RU004106"/>
    </source>
</evidence>
<evidence type="ECO:0000256" key="2">
    <source>
        <dbReference type="ARBA" id="ARBA00009320"/>
    </source>
</evidence>
<comment type="similarity">
    <text evidence="2 5">Belongs to the class-IV pyridoxal-phosphate-dependent aminotransferase family.</text>
</comment>
<keyword evidence="7" id="KW-0808">Transferase</keyword>
<dbReference type="SUPFAM" id="SSF56752">
    <property type="entry name" value="D-aminoacid aminotransferase-like PLP-dependent enzymes"/>
    <property type="match status" value="1"/>
</dbReference>
<accession>A0A917NGB0</accession>
<dbReference type="GO" id="GO:0008483">
    <property type="term" value="F:transaminase activity"/>
    <property type="evidence" value="ECO:0007669"/>
    <property type="project" value="UniProtKB-KW"/>
</dbReference>
<evidence type="ECO:0000313" key="7">
    <source>
        <dbReference type="EMBL" id="GGI98145.1"/>
    </source>
</evidence>
<dbReference type="InterPro" id="IPR001544">
    <property type="entry name" value="Aminotrans_IV"/>
</dbReference>
<dbReference type="InterPro" id="IPR043131">
    <property type="entry name" value="BCAT-like_N"/>
</dbReference>
<dbReference type="GO" id="GO:0005829">
    <property type="term" value="C:cytosol"/>
    <property type="evidence" value="ECO:0007669"/>
    <property type="project" value="TreeGrafter"/>
</dbReference>
<comment type="caution">
    <text evidence="7">The sequence shown here is derived from an EMBL/GenBank/DDBJ whole genome shotgun (WGS) entry which is preliminary data.</text>
</comment>
<proteinExistence type="inferred from homology"/>
<dbReference type="InterPro" id="IPR018300">
    <property type="entry name" value="Aminotrans_IV_CS"/>
</dbReference>
<dbReference type="GO" id="GO:0046394">
    <property type="term" value="P:carboxylic acid biosynthetic process"/>
    <property type="evidence" value="ECO:0007669"/>
    <property type="project" value="UniProtKB-ARBA"/>
</dbReference>
<dbReference type="Gene3D" id="3.30.470.10">
    <property type="match status" value="1"/>
</dbReference>
<comment type="cofactor">
    <cofactor evidence="1 6">
        <name>pyridoxal 5'-phosphate</name>
        <dbReference type="ChEBI" id="CHEBI:597326"/>
    </cofactor>
</comment>
<dbReference type="EMBL" id="BMOY01000004">
    <property type="protein sequence ID" value="GGI98145.1"/>
    <property type="molecule type" value="Genomic_DNA"/>
</dbReference>
<reference evidence="7" key="1">
    <citation type="journal article" date="2014" name="Int. J. Syst. Evol. Microbiol.">
        <title>Complete genome sequence of Corynebacterium casei LMG S-19264T (=DSM 44701T), isolated from a smear-ripened cheese.</title>
        <authorList>
            <consortium name="US DOE Joint Genome Institute (JGI-PGF)"/>
            <person name="Walter F."/>
            <person name="Albersmeier A."/>
            <person name="Kalinowski J."/>
            <person name="Ruckert C."/>
        </authorList>
    </citation>
    <scope>NUCLEOTIDE SEQUENCE</scope>
    <source>
        <strain evidence="7">JCM 18487</strain>
    </source>
</reference>
<evidence type="ECO:0000256" key="3">
    <source>
        <dbReference type="ARBA" id="ARBA00011738"/>
    </source>
</evidence>
<keyword evidence="4 6" id="KW-0663">Pyridoxal phosphate</keyword>
<sequence>MPSVAYVNGVFVAADADGAVVPLEDRGHLFGDGVYEVVRVYGGRPFLLAWHLERLAHSLAAIGLANPHSDAEWTSLIEQAVAQSGAAEATVYWQVTRGTAPRAHTFPDVQPAVTMVVRPWTAPPAPRAATLLCLPDERWANAWVKSINLLPNVIAKENARRAGADEALLVRSGAITEGAASNLFVVHQGVLYTHPANRYILAGITRRFVLGLAHDLGIPVREVAWPLAELAAADEVFLTGTTTEVLAVDRILAYEADLPSLHQLGEERPRGLVGRDGPLVTLWQAKGPGPVTGRLQEAFAARRTMG</sequence>
<dbReference type="AlphaFoldDB" id="A0A917NGB0"/>
<dbReference type="FunFam" id="3.20.10.10:FF:000002">
    <property type="entry name" value="D-alanine aminotransferase"/>
    <property type="match status" value="1"/>
</dbReference>
<dbReference type="Gene3D" id="3.20.10.10">
    <property type="entry name" value="D-amino Acid Aminotransferase, subunit A, domain 2"/>
    <property type="match status" value="1"/>
</dbReference>
<dbReference type="RefSeq" id="WP_188880921.1">
    <property type="nucleotide sequence ID" value="NZ_BMOY01000004.1"/>
</dbReference>
<evidence type="ECO:0000256" key="1">
    <source>
        <dbReference type="ARBA" id="ARBA00001933"/>
    </source>
</evidence>
<dbReference type="InterPro" id="IPR036038">
    <property type="entry name" value="Aminotransferase-like"/>
</dbReference>
<keyword evidence="8" id="KW-1185">Reference proteome</keyword>
<dbReference type="InterPro" id="IPR050571">
    <property type="entry name" value="Class-IV_PLP-Dep_Aminotrnsfr"/>
</dbReference>
<evidence type="ECO:0000256" key="6">
    <source>
        <dbReference type="RuleBase" id="RU004516"/>
    </source>
</evidence>
<comment type="subunit">
    <text evidence="3">Homodimer.</text>
</comment>
<dbReference type="Proteomes" id="UP000637695">
    <property type="component" value="Unassembled WGS sequence"/>
</dbReference>
<protein>
    <submittedName>
        <fullName evidence="7">D-alanine aminotransferase</fullName>
    </submittedName>
</protein>
<dbReference type="PANTHER" id="PTHR42743">
    <property type="entry name" value="AMINO-ACID AMINOTRANSFERASE"/>
    <property type="match status" value="1"/>
</dbReference>
<dbReference type="GO" id="GO:0008652">
    <property type="term" value="P:amino acid biosynthetic process"/>
    <property type="evidence" value="ECO:0007669"/>
    <property type="project" value="UniProtKB-ARBA"/>
</dbReference>
<evidence type="ECO:0000313" key="8">
    <source>
        <dbReference type="Proteomes" id="UP000637695"/>
    </source>
</evidence>
<dbReference type="InterPro" id="IPR043132">
    <property type="entry name" value="BCAT-like_C"/>
</dbReference>
<gene>
    <name evidence="7" type="primary">dat</name>
    <name evidence="7" type="ORF">GCM10010885_04690</name>
</gene>
<name>A0A917NGB0_9BACL</name>
<keyword evidence="7" id="KW-0032">Aminotransferase</keyword>
<evidence type="ECO:0000256" key="4">
    <source>
        <dbReference type="ARBA" id="ARBA00022898"/>
    </source>
</evidence>
<dbReference type="PROSITE" id="PS00770">
    <property type="entry name" value="AA_TRANSFER_CLASS_4"/>
    <property type="match status" value="1"/>
</dbReference>